<protein>
    <submittedName>
        <fullName evidence="9">Leucine dehydrogenase</fullName>
    </submittedName>
</protein>
<organism evidence="9 10">
    <name type="scientific">Micromonospora echinaurantiaca</name>
    <dbReference type="NCBI Taxonomy" id="47857"/>
    <lineage>
        <taxon>Bacteria</taxon>
        <taxon>Bacillati</taxon>
        <taxon>Actinomycetota</taxon>
        <taxon>Actinomycetes</taxon>
        <taxon>Micromonosporales</taxon>
        <taxon>Micromonosporaceae</taxon>
        <taxon>Micromonospora</taxon>
    </lineage>
</organism>
<dbReference type="AlphaFoldDB" id="A0A1C5J440"/>
<sequence length="352" mass="36052">MVATDIDTESMHEHVVVRRGARSGLPIVVAVHSTALGQAIGGCRLAHYPHWRDGLDDALRLSAAMSDKCALAGLPNGGGKSVVALPLGMTLDGASRRAALHDVGDVIAGLTGTYATGPDVGTGPDDMVTIAERTPYAFCRPVGAGGSGDSSEHTAVGVLAALHALCAERFGSSDLSTRSFAVLGLGRVGGHVLRMLADARATLVASDVDDSRRTLAGAAGAAWASPRDCLTADVDVLVPAALGGLLTLHTVPKLRCAAIAGPANNQLDTPATADLLHQRGILWAPDIIVSAGGIIHATAVELHDETSAQATVRVHGIADTLTDILRTARATGSTPADAARSHARQRIRSGHH</sequence>
<keyword evidence="3 5" id="KW-0520">NAD</keyword>
<evidence type="ECO:0000256" key="1">
    <source>
        <dbReference type="ARBA" id="ARBA00006382"/>
    </source>
</evidence>
<evidence type="ECO:0000259" key="8">
    <source>
        <dbReference type="SMART" id="SM00839"/>
    </source>
</evidence>
<dbReference type="PANTHER" id="PTHR42722">
    <property type="entry name" value="LEUCINE DEHYDROGENASE"/>
    <property type="match status" value="1"/>
</dbReference>
<evidence type="ECO:0000313" key="10">
    <source>
        <dbReference type="Proteomes" id="UP000198217"/>
    </source>
</evidence>
<evidence type="ECO:0000313" key="9">
    <source>
        <dbReference type="EMBL" id="SCG65327.1"/>
    </source>
</evidence>
<evidence type="ECO:0000256" key="2">
    <source>
        <dbReference type="ARBA" id="ARBA00023002"/>
    </source>
</evidence>
<evidence type="ECO:0000256" key="3">
    <source>
        <dbReference type="ARBA" id="ARBA00023027"/>
    </source>
</evidence>
<feature type="binding site" evidence="5">
    <location>
        <begin position="184"/>
        <end position="189"/>
    </location>
    <ligand>
        <name>NAD(+)</name>
        <dbReference type="ChEBI" id="CHEBI:57540"/>
    </ligand>
</feature>
<dbReference type="PANTHER" id="PTHR42722:SF1">
    <property type="entry name" value="VALINE DEHYDROGENASE"/>
    <property type="match status" value="1"/>
</dbReference>
<dbReference type="InterPro" id="IPR046346">
    <property type="entry name" value="Aminoacid_DH-like_N_sf"/>
</dbReference>
<dbReference type="GO" id="GO:0000166">
    <property type="term" value="F:nucleotide binding"/>
    <property type="evidence" value="ECO:0007669"/>
    <property type="project" value="UniProtKB-KW"/>
</dbReference>
<evidence type="ECO:0000256" key="4">
    <source>
        <dbReference type="PIRSR" id="PIRSR000188-1"/>
    </source>
</evidence>
<gene>
    <name evidence="9" type="ORF">GA0070609_4040</name>
</gene>
<dbReference type="InterPro" id="IPR006096">
    <property type="entry name" value="Glu/Leu/Phe/Val/Trp_DH_C"/>
</dbReference>
<dbReference type="SMART" id="SM00839">
    <property type="entry name" value="ELFV_dehydrog"/>
    <property type="match status" value="1"/>
</dbReference>
<dbReference type="InterPro" id="IPR006095">
    <property type="entry name" value="Glu/Leu/Phe/Val/Trp_DH"/>
</dbReference>
<dbReference type="InterPro" id="IPR016211">
    <property type="entry name" value="Glu/Phe/Leu/Val/Trp_DH_bac/arc"/>
</dbReference>
<feature type="compositionally biased region" description="Basic residues" evidence="7">
    <location>
        <begin position="341"/>
        <end position="352"/>
    </location>
</feature>
<evidence type="ECO:0000256" key="6">
    <source>
        <dbReference type="RuleBase" id="RU004417"/>
    </source>
</evidence>
<dbReference type="PRINTS" id="PR00082">
    <property type="entry name" value="GLFDHDRGNASE"/>
</dbReference>
<keyword evidence="2 6" id="KW-0560">Oxidoreductase</keyword>
<dbReference type="Gene3D" id="3.40.50.720">
    <property type="entry name" value="NAD(P)-binding Rossmann-like Domain"/>
    <property type="match status" value="1"/>
</dbReference>
<feature type="region of interest" description="Disordered" evidence="7">
    <location>
        <begin position="329"/>
        <end position="352"/>
    </location>
</feature>
<proteinExistence type="inferred from homology"/>
<feature type="domain" description="Glutamate/phenylalanine/leucine/valine/L-tryptophan dehydrogenase C-terminal" evidence="8">
    <location>
        <begin position="148"/>
        <end position="350"/>
    </location>
</feature>
<evidence type="ECO:0000256" key="5">
    <source>
        <dbReference type="PIRSR" id="PIRSR000188-2"/>
    </source>
</evidence>
<dbReference type="Proteomes" id="UP000198217">
    <property type="component" value="Chromosome I"/>
</dbReference>
<dbReference type="SUPFAM" id="SSF53223">
    <property type="entry name" value="Aminoacid dehydrogenase-like, N-terminal domain"/>
    <property type="match status" value="1"/>
</dbReference>
<dbReference type="PIRSF" id="PIRSF000188">
    <property type="entry name" value="Phe_leu_dh"/>
    <property type="match status" value="1"/>
</dbReference>
<dbReference type="RefSeq" id="WP_231928349.1">
    <property type="nucleotide sequence ID" value="NZ_LT607750.1"/>
</dbReference>
<dbReference type="Gene3D" id="3.40.50.10860">
    <property type="entry name" value="Leucine Dehydrogenase, chain A, domain 1"/>
    <property type="match status" value="1"/>
</dbReference>
<name>A0A1C5J440_9ACTN</name>
<accession>A0A1C5J440</accession>
<keyword evidence="5" id="KW-0547">Nucleotide-binding</keyword>
<comment type="similarity">
    <text evidence="1 6">Belongs to the Glu/Leu/Phe/Val dehydrogenases family.</text>
</comment>
<reference evidence="9 10" key="1">
    <citation type="submission" date="2016-06" db="EMBL/GenBank/DDBJ databases">
        <authorList>
            <person name="Kjaerup R.B."/>
            <person name="Dalgaard T.S."/>
            <person name="Juul-Madsen H.R."/>
        </authorList>
    </citation>
    <scope>NUCLEOTIDE SEQUENCE [LARGE SCALE GENOMIC DNA]</scope>
    <source>
        <strain evidence="9 10">DSM 43904</strain>
    </source>
</reference>
<dbReference type="GO" id="GO:0006520">
    <property type="term" value="P:amino acid metabolic process"/>
    <property type="evidence" value="ECO:0007669"/>
    <property type="project" value="InterPro"/>
</dbReference>
<dbReference type="Pfam" id="PF02812">
    <property type="entry name" value="ELFV_dehydrog_N"/>
    <property type="match status" value="1"/>
</dbReference>
<evidence type="ECO:0000256" key="7">
    <source>
        <dbReference type="SAM" id="MobiDB-lite"/>
    </source>
</evidence>
<dbReference type="GO" id="GO:0016639">
    <property type="term" value="F:oxidoreductase activity, acting on the CH-NH2 group of donors, NAD or NADP as acceptor"/>
    <property type="evidence" value="ECO:0007669"/>
    <property type="project" value="InterPro"/>
</dbReference>
<dbReference type="EMBL" id="LT607750">
    <property type="protein sequence ID" value="SCG65327.1"/>
    <property type="molecule type" value="Genomic_DNA"/>
</dbReference>
<keyword evidence="10" id="KW-1185">Reference proteome</keyword>
<dbReference type="InterPro" id="IPR006097">
    <property type="entry name" value="Glu/Leu/Phe/Val/Trp_DH_dimer"/>
</dbReference>
<dbReference type="InterPro" id="IPR036291">
    <property type="entry name" value="NAD(P)-bd_dom_sf"/>
</dbReference>
<dbReference type="SUPFAM" id="SSF51735">
    <property type="entry name" value="NAD(P)-binding Rossmann-fold domains"/>
    <property type="match status" value="1"/>
</dbReference>
<feature type="active site" description="Proton donor/acceptor" evidence="4">
    <location>
        <position position="80"/>
    </location>
</feature>
<dbReference type="Pfam" id="PF00208">
    <property type="entry name" value="ELFV_dehydrog"/>
    <property type="match status" value="1"/>
</dbReference>